<evidence type="ECO:0000313" key="2">
    <source>
        <dbReference type="Proteomes" id="UP001062846"/>
    </source>
</evidence>
<gene>
    <name evidence="1" type="ORF">RHMOL_Rhmol13G0275900</name>
</gene>
<sequence length="105" mass="11340">MVEASMVAFSIDNNVLATIYEDLKDGAASFTVAVDGTVRLEPWFIEGHRHHMSVSCVNVTLGRGGSNVGPGGSGDPPGEVINYIYVDICHKLVCGSVVWQQCKEW</sequence>
<reference evidence="1" key="1">
    <citation type="submission" date="2022-02" db="EMBL/GenBank/DDBJ databases">
        <title>Plant Genome Project.</title>
        <authorList>
            <person name="Zhang R.-G."/>
        </authorList>
    </citation>
    <scope>NUCLEOTIDE SEQUENCE</scope>
    <source>
        <strain evidence="1">AT1</strain>
    </source>
</reference>
<accession>A0ACC0LBC9</accession>
<organism evidence="1 2">
    <name type="scientific">Rhododendron molle</name>
    <name type="common">Chinese azalea</name>
    <name type="synonym">Azalea mollis</name>
    <dbReference type="NCBI Taxonomy" id="49168"/>
    <lineage>
        <taxon>Eukaryota</taxon>
        <taxon>Viridiplantae</taxon>
        <taxon>Streptophyta</taxon>
        <taxon>Embryophyta</taxon>
        <taxon>Tracheophyta</taxon>
        <taxon>Spermatophyta</taxon>
        <taxon>Magnoliopsida</taxon>
        <taxon>eudicotyledons</taxon>
        <taxon>Gunneridae</taxon>
        <taxon>Pentapetalae</taxon>
        <taxon>asterids</taxon>
        <taxon>Ericales</taxon>
        <taxon>Ericaceae</taxon>
        <taxon>Ericoideae</taxon>
        <taxon>Rhodoreae</taxon>
        <taxon>Rhododendron</taxon>
    </lineage>
</organism>
<keyword evidence="2" id="KW-1185">Reference proteome</keyword>
<proteinExistence type="predicted"/>
<dbReference type="EMBL" id="CM046400">
    <property type="protein sequence ID" value="KAI8526019.1"/>
    <property type="molecule type" value="Genomic_DNA"/>
</dbReference>
<comment type="caution">
    <text evidence="1">The sequence shown here is derived from an EMBL/GenBank/DDBJ whole genome shotgun (WGS) entry which is preliminary data.</text>
</comment>
<name>A0ACC0LBC9_RHOML</name>
<dbReference type="Proteomes" id="UP001062846">
    <property type="component" value="Chromosome 13"/>
</dbReference>
<protein>
    <submittedName>
        <fullName evidence="1">Uncharacterized protein</fullName>
    </submittedName>
</protein>
<evidence type="ECO:0000313" key="1">
    <source>
        <dbReference type="EMBL" id="KAI8526019.1"/>
    </source>
</evidence>